<reference evidence="2 3" key="1">
    <citation type="submission" date="2014-06" db="EMBL/GenBank/DDBJ databases">
        <title>Draft genome sequence of Bacillus gaemokensis JCM 15801 (MCCC 1A00707).</title>
        <authorList>
            <person name="Lai Q."/>
            <person name="Liu Y."/>
            <person name="Shao Z."/>
        </authorList>
    </citation>
    <scope>NUCLEOTIDE SEQUENCE [LARGE SCALE GENOMIC DNA]</scope>
    <source>
        <strain evidence="2 3">JCM 15801</strain>
    </source>
</reference>
<keyword evidence="1" id="KW-1133">Transmembrane helix</keyword>
<organism evidence="2 3">
    <name type="scientific">Bacillus gaemokensis</name>
    <dbReference type="NCBI Taxonomy" id="574375"/>
    <lineage>
        <taxon>Bacteria</taxon>
        <taxon>Bacillati</taxon>
        <taxon>Bacillota</taxon>
        <taxon>Bacilli</taxon>
        <taxon>Bacillales</taxon>
        <taxon>Bacillaceae</taxon>
        <taxon>Bacillus</taxon>
        <taxon>Bacillus cereus group</taxon>
    </lineage>
</organism>
<evidence type="ECO:0000313" key="2">
    <source>
        <dbReference type="EMBL" id="KEK21593.1"/>
    </source>
</evidence>
<feature type="transmembrane region" description="Helical" evidence="1">
    <location>
        <begin position="29"/>
        <end position="46"/>
    </location>
</feature>
<dbReference type="AlphaFoldDB" id="A0A073KH06"/>
<comment type="caution">
    <text evidence="2">The sequence shown here is derived from an EMBL/GenBank/DDBJ whole genome shotgun (WGS) entry which is preliminary data.</text>
</comment>
<dbReference type="EMBL" id="JOTM01000080">
    <property type="protein sequence ID" value="KEK21593.1"/>
    <property type="molecule type" value="Genomic_DNA"/>
</dbReference>
<protein>
    <submittedName>
        <fullName evidence="2">Uncharacterized protein</fullName>
    </submittedName>
</protein>
<keyword evidence="1" id="KW-0472">Membrane</keyword>
<gene>
    <name evidence="2" type="ORF">BAGA_28595</name>
</gene>
<name>A0A073KH06_9BACI</name>
<accession>A0A073KH06</accession>
<proteinExistence type="predicted"/>
<keyword evidence="3" id="KW-1185">Reference proteome</keyword>
<feature type="transmembrane region" description="Helical" evidence="1">
    <location>
        <begin position="52"/>
        <end position="70"/>
    </location>
</feature>
<evidence type="ECO:0000313" key="3">
    <source>
        <dbReference type="Proteomes" id="UP000027778"/>
    </source>
</evidence>
<sequence length="73" mass="8352">MPSSFFFDSSEHLGESLLPVRAGEKILKIIVRIVIMNIILFSPHLFQEQKVYILLLQVLNLGLLLFPLPIKGY</sequence>
<evidence type="ECO:0000256" key="1">
    <source>
        <dbReference type="SAM" id="Phobius"/>
    </source>
</evidence>
<dbReference type="Proteomes" id="UP000027778">
    <property type="component" value="Unassembled WGS sequence"/>
</dbReference>
<keyword evidence="1" id="KW-0812">Transmembrane</keyword>